<dbReference type="InterPro" id="IPR008863">
    <property type="entry name" value="Toxic_anion-R_TelA"/>
</dbReference>
<proteinExistence type="inferred from homology"/>
<protein>
    <submittedName>
        <fullName evidence="4">Toxic anion resistance protein TelA</fullName>
    </submittedName>
</protein>
<accession>E0E1Y1</accession>
<dbReference type="EMBL" id="ADGQ01000027">
    <property type="protein sequence ID" value="EFM65085.1"/>
    <property type="molecule type" value="Genomic_DNA"/>
</dbReference>
<evidence type="ECO:0000313" key="4">
    <source>
        <dbReference type="EMBL" id="EFM65085.1"/>
    </source>
</evidence>
<feature type="coiled-coil region" evidence="3">
    <location>
        <begin position="342"/>
        <end position="378"/>
    </location>
</feature>
<dbReference type="GeneID" id="84800220"/>
<sequence>MDDIVLSFDSNKKEELDLVKEDKVERSVIDSFDESSLSESERKMVEDFSKEIDIGNSQLVLEYGAGVQKKMSDFSDSTLSVIRTKDLGEVGDMISNLVVELKGFDASDEDKGILGFFKRGSKKTQLMRANYDKAENNVNSIVKSLENQQVTLMKDISTLDQMYDLNKNYYKEVSMYILAGKKKLADIKNKELPALSEKARLSGLQEDAQNLNDLNNQIDRFEKKLHDLDLSRMISIQTAPQIRMVQNNNILMVEKIQSTIVNTIPLWKNQMVLALGVSHSNEAIRAQREVSNITNELLKKNADNLKMASIETAKESERGIVDIESLKHTNETLISSLDEVMKIQVESRAKRKEAENEIARLENELKNKMIEMVNKHEI</sequence>
<dbReference type="Proteomes" id="UP000003244">
    <property type="component" value="Unassembled WGS sequence"/>
</dbReference>
<dbReference type="eggNOG" id="COG3853">
    <property type="taxonomic scope" value="Bacteria"/>
</dbReference>
<evidence type="ECO:0000256" key="2">
    <source>
        <dbReference type="PIRNR" id="PIRNR026508"/>
    </source>
</evidence>
<comment type="caution">
    <text evidence="4">The sequence shown here is derived from an EMBL/GenBank/DDBJ whole genome shotgun (WGS) entry which is preliminary data.</text>
</comment>
<evidence type="ECO:0000313" key="5">
    <source>
        <dbReference type="Proteomes" id="UP000003244"/>
    </source>
</evidence>
<dbReference type="RefSeq" id="WP_007788661.1">
    <property type="nucleotide sequence ID" value="NZ_ADGQ01000027.1"/>
</dbReference>
<name>E0E1Y1_9FIRM</name>
<comment type="similarity">
    <text evidence="1 2">Belongs to the TelA family.</text>
</comment>
<evidence type="ECO:0000256" key="3">
    <source>
        <dbReference type="SAM" id="Coils"/>
    </source>
</evidence>
<dbReference type="PANTHER" id="PTHR38432">
    <property type="entry name" value="TELA-LIKE PROTEIN SAOUHSC_01408"/>
    <property type="match status" value="1"/>
</dbReference>
<dbReference type="Pfam" id="PF05816">
    <property type="entry name" value="TelA"/>
    <property type="match status" value="1"/>
</dbReference>
<evidence type="ECO:0000256" key="1">
    <source>
        <dbReference type="ARBA" id="ARBA00005541"/>
    </source>
</evidence>
<dbReference type="PIRSF" id="PIRSF026508">
    <property type="entry name" value="TelA"/>
    <property type="match status" value="1"/>
</dbReference>
<dbReference type="PANTHER" id="PTHR38432:SF1">
    <property type="entry name" value="TELA-LIKE PROTEIN SAOUHSC_01408"/>
    <property type="match status" value="1"/>
</dbReference>
<reference evidence="4 5" key="1">
    <citation type="submission" date="2010-08" db="EMBL/GenBank/DDBJ databases">
        <authorList>
            <person name="Harkins D.M."/>
            <person name="Madupu R."/>
            <person name="Durkin A.S."/>
            <person name="Torralba M."/>
            <person name="Methe B."/>
            <person name="Sutton G.G."/>
            <person name="Nelson K.E."/>
        </authorList>
    </citation>
    <scope>NUCLEOTIDE SEQUENCE [LARGE SCALE GENOMIC DNA]</scope>
    <source>
        <strain evidence="4 5">DSM 17678</strain>
    </source>
</reference>
<gene>
    <name evidence="4" type="primary">telA</name>
    <name evidence="4" type="ORF">HMPREF0634_1165</name>
</gene>
<keyword evidence="3" id="KW-0175">Coiled coil</keyword>
<dbReference type="STRING" id="596315.HMPREF0634_1165"/>
<keyword evidence="5" id="KW-1185">Reference proteome</keyword>
<feature type="coiled-coil region" evidence="3">
    <location>
        <begin position="204"/>
        <end position="231"/>
    </location>
</feature>
<organism evidence="4 5">
    <name type="scientific">Peptostreptococcus stomatis DSM 17678</name>
    <dbReference type="NCBI Taxonomy" id="596315"/>
    <lineage>
        <taxon>Bacteria</taxon>
        <taxon>Bacillati</taxon>
        <taxon>Bacillota</taxon>
        <taxon>Clostridia</taxon>
        <taxon>Peptostreptococcales</taxon>
        <taxon>Peptostreptococcaceae</taxon>
        <taxon>Peptostreptococcus</taxon>
    </lineage>
</organism>
<dbReference type="OrthoDB" id="9768858at2"/>
<dbReference type="AlphaFoldDB" id="E0E1Y1"/>